<evidence type="ECO:0000259" key="2">
    <source>
        <dbReference type="Pfam" id="PF02922"/>
    </source>
</evidence>
<dbReference type="SUPFAM" id="SSF53474">
    <property type="entry name" value="alpha/beta-Hydrolases"/>
    <property type="match status" value="1"/>
</dbReference>
<dbReference type="CDD" id="cd11294">
    <property type="entry name" value="E_set_Esterase_like_N"/>
    <property type="match status" value="1"/>
</dbReference>
<sequence>MNIKIAALTLAIASGISAQWAIAADMPASPAPTIPVKQYVTQVNADNSVTFRYFAPGAKNVSVVVGVPVPDNIHPMTKDEAGVWSWRTPILKGNLYEYFFNVDGVRSIDTGTAMTNPQRQVNSSMILVPGSYLDTRSVAHGDLIAITYHSNALQSERQMYVWTPPGYTGMGEPLPVLYFYHGFGDTGRSAIDQGRIPQIMDNLLAEGKIKPMLVVIPDTETDAKGIIPEDFVPQERRKVFYPLNAKAADRELMNDIIPLISKRFNVRKDADGRALAGLSQGGYQALVSGMNHLESFGWLATFSGVTTTTVPDEGVAARLNDPAAIQPATT</sequence>
<dbReference type="InterPro" id="IPR050583">
    <property type="entry name" value="Mycobacterial_A85_antigen"/>
</dbReference>
<dbReference type="InterPro" id="IPR029058">
    <property type="entry name" value="AB_hydrolase_fold"/>
</dbReference>
<keyword evidence="3" id="KW-0624">Polysaccharide degradation</keyword>
<feature type="signal peptide" evidence="1">
    <location>
        <begin position="1"/>
        <end position="23"/>
    </location>
</feature>
<feature type="domain" description="Glycoside hydrolase family 13 N-terminal" evidence="2">
    <location>
        <begin position="45"/>
        <end position="103"/>
    </location>
</feature>
<dbReference type="InterPro" id="IPR000801">
    <property type="entry name" value="Esterase-like"/>
</dbReference>
<dbReference type="SUPFAM" id="SSF81296">
    <property type="entry name" value="E set domains"/>
    <property type="match status" value="1"/>
</dbReference>
<organism evidence="3 4">
    <name type="scientific">Escherichia coli</name>
    <dbReference type="NCBI Taxonomy" id="562"/>
    <lineage>
        <taxon>Bacteria</taxon>
        <taxon>Pseudomonadati</taxon>
        <taxon>Pseudomonadota</taxon>
        <taxon>Gammaproteobacteria</taxon>
        <taxon>Enterobacterales</taxon>
        <taxon>Enterobacteriaceae</taxon>
        <taxon>Escherichia</taxon>
    </lineage>
</organism>
<dbReference type="Gene3D" id="2.60.40.10">
    <property type="entry name" value="Immunoglobulins"/>
    <property type="match status" value="1"/>
</dbReference>
<dbReference type="Pfam" id="PF02922">
    <property type="entry name" value="CBM_48"/>
    <property type="match status" value="1"/>
</dbReference>
<dbReference type="InterPro" id="IPR014756">
    <property type="entry name" value="Ig_E-set"/>
</dbReference>
<dbReference type="GO" id="GO:0016747">
    <property type="term" value="F:acyltransferase activity, transferring groups other than amino-acyl groups"/>
    <property type="evidence" value="ECO:0007669"/>
    <property type="project" value="TreeGrafter"/>
</dbReference>
<dbReference type="Pfam" id="PF00756">
    <property type="entry name" value="Esterase"/>
    <property type="match status" value="1"/>
</dbReference>
<dbReference type="GO" id="GO:0031176">
    <property type="term" value="F:endo-1,4-beta-xylanase activity"/>
    <property type="evidence" value="ECO:0007669"/>
    <property type="project" value="UniProtKB-EC"/>
</dbReference>
<keyword evidence="3" id="KW-0858">Xylan degradation</keyword>
<accession>A0A377E0A9</accession>
<dbReference type="EMBL" id="UGFG01000001">
    <property type="protein sequence ID" value="STM41755.1"/>
    <property type="molecule type" value="Genomic_DNA"/>
</dbReference>
<evidence type="ECO:0000313" key="3">
    <source>
        <dbReference type="EMBL" id="STM41755.1"/>
    </source>
</evidence>
<gene>
    <name evidence="3" type="primary">yieL_2</name>
    <name evidence="3" type="ORF">NCTC8500_05688</name>
</gene>
<protein>
    <submittedName>
        <fullName evidence="3">Xylanase</fullName>
        <ecNumber evidence="3">3.2.1.8</ecNumber>
    </submittedName>
</protein>
<keyword evidence="3" id="KW-0378">Hydrolase</keyword>
<keyword evidence="3" id="KW-0326">Glycosidase</keyword>
<reference evidence="3 4" key="1">
    <citation type="submission" date="2018-06" db="EMBL/GenBank/DDBJ databases">
        <authorList>
            <consortium name="Pathogen Informatics"/>
            <person name="Doyle S."/>
        </authorList>
    </citation>
    <scope>NUCLEOTIDE SEQUENCE [LARGE SCALE GENOMIC DNA]</scope>
    <source>
        <strain evidence="3 4">NCTC8500</strain>
    </source>
</reference>
<proteinExistence type="predicted"/>
<dbReference type="EC" id="3.2.1.8" evidence="3"/>
<dbReference type="AlphaFoldDB" id="A0A377E0A9"/>
<dbReference type="InterPro" id="IPR004193">
    <property type="entry name" value="Glyco_hydro_13_N"/>
</dbReference>
<dbReference type="Proteomes" id="UP000254429">
    <property type="component" value="Unassembled WGS sequence"/>
</dbReference>
<dbReference type="PANTHER" id="PTHR48098">
    <property type="entry name" value="ENTEROCHELIN ESTERASE-RELATED"/>
    <property type="match status" value="1"/>
</dbReference>
<evidence type="ECO:0000256" key="1">
    <source>
        <dbReference type="SAM" id="SignalP"/>
    </source>
</evidence>
<feature type="chain" id="PRO_5016887695" evidence="1">
    <location>
        <begin position="24"/>
        <end position="330"/>
    </location>
</feature>
<dbReference type="Gene3D" id="3.40.50.1820">
    <property type="entry name" value="alpha/beta hydrolase"/>
    <property type="match status" value="1"/>
</dbReference>
<evidence type="ECO:0000313" key="4">
    <source>
        <dbReference type="Proteomes" id="UP000254429"/>
    </source>
</evidence>
<dbReference type="InterPro" id="IPR013783">
    <property type="entry name" value="Ig-like_fold"/>
</dbReference>
<name>A0A377E0A9_ECOLX</name>
<dbReference type="PANTHER" id="PTHR48098:SF1">
    <property type="entry name" value="DIACYLGLYCEROL ACYLTRANSFERASE_MYCOLYLTRANSFERASE AG85A"/>
    <property type="match status" value="1"/>
</dbReference>
<dbReference type="GO" id="GO:0045493">
    <property type="term" value="P:xylan catabolic process"/>
    <property type="evidence" value="ECO:0007669"/>
    <property type="project" value="UniProtKB-KW"/>
</dbReference>
<keyword evidence="1" id="KW-0732">Signal</keyword>
<keyword evidence="3" id="KW-0119">Carbohydrate metabolism</keyword>